<feature type="region of interest" description="Disordered" evidence="2">
    <location>
        <begin position="527"/>
        <end position="547"/>
    </location>
</feature>
<dbReference type="InterPro" id="IPR046375">
    <property type="entry name" value="IKBKB_SDD_sf"/>
</dbReference>
<dbReference type="SUPFAM" id="SSF56801">
    <property type="entry name" value="Acetyl-CoA synthetase-like"/>
    <property type="match status" value="1"/>
</dbReference>
<gene>
    <name evidence="5" type="ORF">SLS58_011030</name>
</gene>
<feature type="coiled-coil region" evidence="1">
    <location>
        <begin position="644"/>
        <end position="675"/>
    </location>
</feature>
<evidence type="ECO:0000259" key="3">
    <source>
        <dbReference type="Pfam" id="PF00501"/>
    </source>
</evidence>
<feature type="compositionally biased region" description="Acidic residues" evidence="2">
    <location>
        <begin position="527"/>
        <end position="538"/>
    </location>
</feature>
<feature type="compositionally biased region" description="Basic and acidic residues" evidence="2">
    <location>
        <begin position="772"/>
        <end position="781"/>
    </location>
</feature>
<name>A0ABR3T1Y6_9PEZI</name>
<dbReference type="Gene3D" id="1.20.1270.250">
    <property type="match status" value="1"/>
</dbReference>
<evidence type="ECO:0008006" key="7">
    <source>
        <dbReference type="Google" id="ProtNLM"/>
    </source>
</evidence>
<evidence type="ECO:0000256" key="2">
    <source>
        <dbReference type="SAM" id="MobiDB-lite"/>
    </source>
</evidence>
<dbReference type="Gene3D" id="3.30.300.30">
    <property type="match status" value="1"/>
</dbReference>
<evidence type="ECO:0000256" key="1">
    <source>
        <dbReference type="SAM" id="Coils"/>
    </source>
</evidence>
<evidence type="ECO:0000259" key="4">
    <source>
        <dbReference type="Pfam" id="PF13193"/>
    </source>
</evidence>
<reference evidence="5 6" key="1">
    <citation type="journal article" date="2023" name="Plant Dis.">
        <title>First Report of Diplodia intermedia Causing Canker and Dieback Diseases on Apple Trees in Canada.</title>
        <authorList>
            <person name="Ellouze W."/>
            <person name="Ilyukhin E."/>
            <person name="Sulman M."/>
            <person name="Ali S."/>
        </authorList>
    </citation>
    <scope>NUCLEOTIDE SEQUENCE [LARGE SCALE GENOMIC DNA]</scope>
    <source>
        <strain evidence="5 6">M45-28</strain>
    </source>
</reference>
<feature type="region of interest" description="Disordered" evidence="2">
    <location>
        <begin position="1"/>
        <end position="113"/>
    </location>
</feature>
<dbReference type="InterPro" id="IPR025110">
    <property type="entry name" value="AMP-bd_C"/>
</dbReference>
<dbReference type="Gene3D" id="2.30.38.10">
    <property type="entry name" value="Luciferase, Domain 3"/>
    <property type="match status" value="1"/>
</dbReference>
<feature type="compositionally biased region" description="Basic and acidic residues" evidence="2">
    <location>
        <begin position="254"/>
        <end position="290"/>
    </location>
</feature>
<dbReference type="InterPro" id="IPR020845">
    <property type="entry name" value="AMP-binding_CS"/>
</dbReference>
<comment type="caution">
    <text evidence="5">The sequence shown here is derived from an EMBL/GenBank/DDBJ whole genome shotgun (WGS) entry which is preliminary data.</text>
</comment>
<accession>A0ABR3T1Y6</accession>
<keyword evidence="1" id="KW-0175">Coiled coil</keyword>
<proteinExistence type="predicted"/>
<evidence type="ECO:0000313" key="6">
    <source>
        <dbReference type="Proteomes" id="UP001521184"/>
    </source>
</evidence>
<dbReference type="Pfam" id="PF13193">
    <property type="entry name" value="AMP-binding_C"/>
    <property type="match status" value="1"/>
</dbReference>
<dbReference type="EMBL" id="JAKEKT020000151">
    <property type="protein sequence ID" value="KAL1633578.1"/>
    <property type="molecule type" value="Genomic_DNA"/>
</dbReference>
<sequence>MATTGAFNHPGTIGRGGGGGGGGGITGKKRDWATVSASASASASPSRSASPSARSCSPSASPGPGAARRPVEKRQKVDRDRDQDRAAEQQQQHTVIAQPPLPPPAPAQTIAGRGLIPRIRKLLVEAETQDKELEGWKARCRELEKTVRNQQTILDTYRERGDDDDDEGGGASDGDEVVNYGRVAGQLERKNAKLERQGELVNRLSRDKAALKKAGTELKKDVARLHKKVQQGVEREDALGVKIEALKDEGKELSAEKKEVSKELTAKKREVESLNKKLQTSEKKVKKTEENLAATQKESDEWKEKSQKAFKAGKTEVTANKKKIAELTKKIERLEKEVAAEGKTTEKLKNDLEYTNERLQKAKDKRTPCELCTNKMWAAALHLTLQACEDRDDGRDVSLSVLHRTIKDLAKKFPEIERNRKAGRAIIAKVPHYFEQKPAPDESSDNHASASASGEAAVSGGLCAMCSNEEVIQALYWVIEACQYPEQSSWWHPELMKHMYAWHSAYSGLIERCLAGCNAVRPIDIADDEDENEEQQNDEESHPLPEKTMEEKIREKHYHYYILLVRVQQTVQVFEDAGMPLAELGGAYKNLKAELDRRKEDGTSLSAMQDRLDLGQACLEEQVAYWAEGRSVVSGDAVDYTPLAVGLPDKLQALREELEEKKREVSGILARASDAQADVEEGIPYAQFKNEMEKFADPLRERYGAPEMLPGIPVKRPGWILPPTNMQPDSHGNTGQVSTAVELDEGGGEAVREGSLGSSSMEMEEVSSPPPARERRQLTDDVKDIDCDRDGTQAMDERLFDASQETVDSLLALGGIICAMVFHPPPWVPQLPFDPPDSVSIYDFLFDENFGRHPLGYSHAPFTCGMTGKEYSALDVKDRVEALARGLSKELGWKPNDGTEWDKVIGVFSVNTIDTLTLAWATHRLGGVQTPANAAYSAPEIEYQLKDSGAKCLFTCLPLLPTALEACSKAGIPKNRIYILDVPKELTGGKSAPSEYKTVDQLIQDGLNAPALEKLHWAEGEGARRTAFLCYSSGTSGLPKGVMISHRNVIANTLQIKTFDKSCRDKKIPPGTQSDYTETALGLLPMSHIYCLVVICHASVYRGDRVIVLPKFEFKPYLEAIQRFKINCLYLVPPIIIMMTKQKQICDQYDLSSIDAVFTGAAPLGEETAVELSQAYPKWVIRQGYGLTETSTVVCSTIDHDVWFGSSGSILPGIECKLVTLEGNEITGYDQPGELLVKSPAVTLGYHNKPDATKETFHDGWMRTGDEAVVRKSPLGFEHIFIVDRIKELIKVKGLQVAPAELEAHLLSHPYVNDCAVIPVPDDRAGEVPKAFIVKSPKVGLEESDRMVARTIEKHVEEHKSRHKWLKGGVEFIDVIPKSPSGKILRRLLRDKEKDKRRAAGAKL</sequence>
<dbReference type="PANTHER" id="PTHR24096:SF422">
    <property type="entry name" value="BCDNA.GH02901"/>
    <property type="match status" value="1"/>
</dbReference>
<feature type="compositionally biased region" description="Low complexity" evidence="2">
    <location>
        <begin position="36"/>
        <end position="68"/>
    </location>
</feature>
<dbReference type="CDD" id="cd05911">
    <property type="entry name" value="Firefly_Luc_like"/>
    <property type="match status" value="1"/>
</dbReference>
<feature type="domain" description="AMP-dependent synthetase/ligase" evidence="3">
    <location>
        <begin position="866"/>
        <end position="1247"/>
    </location>
</feature>
<protein>
    <recommendedName>
        <fullName evidence="7">Phenylacetyl-ligase</fullName>
    </recommendedName>
</protein>
<organism evidence="5 6">
    <name type="scientific">Diplodia intermedia</name>
    <dbReference type="NCBI Taxonomy" id="856260"/>
    <lineage>
        <taxon>Eukaryota</taxon>
        <taxon>Fungi</taxon>
        <taxon>Dikarya</taxon>
        <taxon>Ascomycota</taxon>
        <taxon>Pezizomycotina</taxon>
        <taxon>Dothideomycetes</taxon>
        <taxon>Dothideomycetes incertae sedis</taxon>
        <taxon>Botryosphaeriales</taxon>
        <taxon>Botryosphaeriaceae</taxon>
        <taxon>Diplodia</taxon>
    </lineage>
</organism>
<feature type="region of interest" description="Disordered" evidence="2">
    <location>
        <begin position="254"/>
        <end position="304"/>
    </location>
</feature>
<keyword evidence="6" id="KW-1185">Reference proteome</keyword>
<feature type="region of interest" description="Disordered" evidence="2">
    <location>
        <begin position="153"/>
        <end position="178"/>
    </location>
</feature>
<dbReference type="InterPro" id="IPR045851">
    <property type="entry name" value="AMP-bd_C_sf"/>
</dbReference>
<feature type="domain" description="AMP-binding enzyme C-terminal" evidence="4">
    <location>
        <begin position="1301"/>
        <end position="1383"/>
    </location>
</feature>
<dbReference type="Gene3D" id="3.40.50.980">
    <property type="match status" value="2"/>
</dbReference>
<feature type="region of interest" description="Disordered" evidence="2">
    <location>
        <begin position="743"/>
        <end position="781"/>
    </location>
</feature>
<dbReference type="Proteomes" id="UP001521184">
    <property type="component" value="Unassembled WGS sequence"/>
</dbReference>
<evidence type="ECO:0000313" key="5">
    <source>
        <dbReference type="EMBL" id="KAL1633578.1"/>
    </source>
</evidence>
<feature type="compositionally biased region" description="Basic and acidic residues" evidence="2">
    <location>
        <begin position="69"/>
        <end position="87"/>
    </location>
</feature>
<feature type="compositionally biased region" description="Gly residues" evidence="2">
    <location>
        <begin position="13"/>
        <end position="26"/>
    </location>
</feature>
<feature type="compositionally biased region" description="Acidic residues" evidence="2">
    <location>
        <begin position="162"/>
        <end position="176"/>
    </location>
</feature>
<dbReference type="InterPro" id="IPR000873">
    <property type="entry name" value="AMP-dep_synth/lig_dom"/>
</dbReference>
<dbReference type="PROSITE" id="PS00455">
    <property type="entry name" value="AMP_BINDING"/>
    <property type="match status" value="1"/>
</dbReference>
<dbReference type="Pfam" id="PF00501">
    <property type="entry name" value="AMP-binding"/>
    <property type="match status" value="1"/>
</dbReference>
<dbReference type="PANTHER" id="PTHR24096">
    <property type="entry name" value="LONG-CHAIN-FATTY-ACID--COA LIGASE"/>
    <property type="match status" value="1"/>
</dbReference>